<feature type="transmembrane region" description="Helical" evidence="1">
    <location>
        <begin position="80"/>
        <end position="105"/>
    </location>
</feature>
<sequence>MGEEVARQAISLFNMDYLSSVTTMVLAVNLITQVIKEIFLDEKTKEMIPKLISFMASFIVIGVHHYTLWTQNPAVFNQSLIEFVFLVFLNTILIAGLSMGNYKVLNLTKEKEIKRLQTQAVTEEKEPKAVEPIQMEERGELH</sequence>
<keyword evidence="1" id="KW-0812">Transmembrane</keyword>
<evidence type="ECO:0000256" key="1">
    <source>
        <dbReference type="SAM" id="Phobius"/>
    </source>
</evidence>
<evidence type="ECO:0000313" key="3">
    <source>
        <dbReference type="Proteomes" id="UP000579281"/>
    </source>
</evidence>
<dbReference type="EMBL" id="JACHEN010000025">
    <property type="protein sequence ID" value="MBB6217581.1"/>
    <property type="molecule type" value="Genomic_DNA"/>
</dbReference>
<keyword evidence="1" id="KW-1133">Transmembrane helix</keyword>
<dbReference type="AlphaFoldDB" id="A0A841KVW7"/>
<comment type="caution">
    <text evidence="2">The sequence shown here is derived from an EMBL/GenBank/DDBJ whole genome shotgun (WGS) entry which is preliminary data.</text>
</comment>
<feature type="transmembrane region" description="Helical" evidence="1">
    <location>
        <begin position="47"/>
        <end position="68"/>
    </location>
</feature>
<dbReference type="RefSeq" id="WP_184312078.1">
    <property type="nucleotide sequence ID" value="NZ_JACHEN010000025.1"/>
</dbReference>
<feature type="transmembrane region" description="Helical" evidence="1">
    <location>
        <begin position="17"/>
        <end position="35"/>
    </location>
</feature>
<proteinExistence type="predicted"/>
<reference evidence="2 3" key="1">
    <citation type="submission" date="2020-08" db="EMBL/GenBank/DDBJ databases">
        <title>Genomic Encyclopedia of Type Strains, Phase IV (KMG-IV): sequencing the most valuable type-strain genomes for metagenomic binning, comparative biology and taxonomic classification.</title>
        <authorList>
            <person name="Goeker M."/>
        </authorList>
    </citation>
    <scope>NUCLEOTIDE SEQUENCE [LARGE SCALE GENOMIC DNA]</scope>
    <source>
        <strain evidence="2 3">DSM 103526</strain>
    </source>
</reference>
<gene>
    <name evidence="2" type="ORF">HNQ80_003704</name>
</gene>
<evidence type="ECO:0000313" key="2">
    <source>
        <dbReference type="EMBL" id="MBB6217581.1"/>
    </source>
</evidence>
<keyword evidence="1" id="KW-0472">Membrane</keyword>
<protein>
    <submittedName>
        <fullName evidence="2">Uncharacterized protein</fullName>
    </submittedName>
</protein>
<keyword evidence="3" id="KW-1185">Reference proteome</keyword>
<name>A0A841KVW7_9FIRM</name>
<organism evidence="2 3">
    <name type="scientific">Anaerosolibacter carboniphilus</name>
    <dbReference type="NCBI Taxonomy" id="1417629"/>
    <lineage>
        <taxon>Bacteria</taxon>
        <taxon>Bacillati</taxon>
        <taxon>Bacillota</taxon>
        <taxon>Clostridia</taxon>
        <taxon>Peptostreptococcales</taxon>
        <taxon>Thermotaleaceae</taxon>
        <taxon>Anaerosolibacter</taxon>
    </lineage>
</organism>
<accession>A0A841KVW7</accession>
<dbReference type="Proteomes" id="UP000579281">
    <property type="component" value="Unassembled WGS sequence"/>
</dbReference>